<dbReference type="GeneID" id="43583694"/>
<evidence type="ECO:0000256" key="4">
    <source>
        <dbReference type="ARBA" id="ARBA00021397"/>
    </source>
</evidence>
<reference evidence="7 8" key="1">
    <citation type="submission" date="2019-09" db="EMBL/GenBank/DDBJ databases">
        <authorList>
            <person name="Brejova B."/>
        </authorList>
    </citation>
    <scope>NUCLEOTIDE SEQUENCE [LARGE SCALE GENOMIC DNA]</scope>
</reference>
<feature type="region of interest" description="Disordered" evidence="6">
    <location>
        <begin position="168"/>
        <end position="194"/>
    </location>
</feature>
<dbReference type="AlphaFoldDB" id="A0A5E8C345"/>
<dbReference type="EMBL" id="CABVLU010000004">
    <property type="protein sequence ID" value="VVT56178.1"/>
    <property type="molecule type" value="Genomic_DNA"/>
</dbReference>
<organism evidence="7 8">
    <name type="scientific">Magnusiomyces paraingens</name>
    <dbReference type="NCBI Taxonomy" id="2606893"/>
    <lineage>
        <taxon>Eukaryota</taxon>
        <taxon>Fungi</taxon>
        <taxon>Dikarya</taxon>
        <taxon>Ascomycota</taxon>
        <taxon>Saccharomycotina</taxon>
        <taxon>Dipodascomycetes</taxon>
        <taxon>Dipodascales</taxon>
        <taxon>Dipodascaceae</taxon>
        <taxon>Magnusiomyces</taxon>
    </lineage>
</organism>
<evidence type="ECO:0000313" key="8">
    <source>
        <dbReference type="Proteomes" id="UP000398389"/>
    </source>
</evidence>
<dbReference type="GO" id="GO:0045033">
    <property type="term" value="P:peroxisome inheritance"/>
    <property type="evidence" value="ECO:0007669"/>
    <property type="project" value="InterPro"/>
</dbReference>
<evidence type="ECO:0000256" key="3">
    <source>
        <dbReference type="ARBA" id="ARBA00010707"/>
    </source>
</evidence>
<dbReference type="RefSeq" id="XP_031855485.1">
    <property type="nucleotide sequence ID" value="XM_031999594.1"/>
</dbReference>
<feature type="compositionally biased region" description="Low complexity" evidence="6">
    <location>
        <begin position="185"/>
        <end position="194"/>
    </location>
</feature>
<evidence type="ECO:0000256" key="6">
    <source>
        <dbReference type="SAM" id="MobiDB-lite"/>
    </source>
</evidence>
<feature type="region of interest" description="Disordered" evidence="6">
    <location>
        <begin position="652"/>
        <end position="674"/>
    </location>
</feature>
<feature type="compositionally biased region" description="Polar residues" evidence="6">
    <location>
        <begin position="547"/>
        <end position="565"/>
    </location>
</feature>
<feature type="compositionally biased region" description="Basic and acidic residues" evidence="6">
    <location>
        <begin position="1"/>
        <end position="16"/>
    </location>
</feature>
<keyword evidence="5" id="KW-0472">Membrane</keyword>
<evidence type="ECO:0000256" key="2">
    <source>
        <dbReference type="ARBA" id="ARBA00004421"/>
    </source>
</evidence>
<dbReference type="OrthoDB" id="4097008at2759"/>
<comment type="function">
    <text evidence="1">Required for peroxisome inheritance.</text>
</comment>
<feature type="region of interest" description="Disordered" evidence="6">
    <location>
        <begin position="470"/>
        <end position="576"/>
    </location>
</feature>
<accession>A0A5E8C345</accession>
<proteinExistence type="inferred from homology"/>
<protein>
    <recommendedName>
        <fullName evidence="4">Inheritance of peroxisomes protein 1</fullName>
    </recommendedName>
</protein>
<comment type="similarity">
    <text evidence="3">Belongs to the INP1 family.</text>
</comment>
<name>A0A5E8C345_9ASCO</name>
<sequence length="674" mass="73397">MSDPPARNEKTTKNVPEDSSDSVPQLPPSDDDDTVFLFDTPLAVLYKYPVPAAIAANTPHDECPRISSMLLTQSAMFVVARGRFSVYQLLGQTIAYVRCGSEFAHPILPRTRVWRIARAQYLLPQPVPRKFWRIELPESDTEEIRTLDNLFAKICSFQIVYEDDPAEEQPVTRSHRLRSRQMPQTRVVSESSSEMTSMLVRQYEEIMSTQQQSEAPRIRKSLPSRRTATLEPAVEDPFGFPLNSPPKPFTRATTETSLCVSPSSPLSRSLCTSPISTPGPSSPLFLHDYPSPTLSDIEACSSPKHNHMLNLETCSTGAYTPEFSSSSSTLDNILDDFPDTVGVAQSTNSTALPGLHDTTTPRSLLPVYSLDEQVLAAVAAQRASPFTSQEPVYSVSRCASFTESSTTVVGDELEKDQETVTENHASSLLSFSPEMEPKSVESKRMSLGRMISSAAVAAVAAAAATLYGDATNSGTKQNAPVTKRNNNRLQPDITTTKSSSSPPPSSLTTDWYGEYDRRRSRKSYGPLGVLSTNKQHPNKLCPPLPTRTLSSLGSTQSPASLSTVTVLPPKPRLSRSASTSSLATLGVMAVPVSPGLGVRVFSPGSGSSDGPRSRRNSIDEDRNVARTITMLTPAEKHAAMFGTQDSGLSRYYHRSPLPEESNGTNPMLAMWGSK</sequence>
<evidence type="ECO:0000256" key="1">
    <source>
        <dbReference type="ARBA" id="ARBA00003594"/>
    </source>
</evidence>
<comment type="subcellular location">
    <subcellularLocation>
        <location evidence="2">Peroxisome membrane</location>
        <topology evidence="2">Peripheral membrane protein</topology>
    </subcellularLocation>
</comment>
<keyword evidence="8" id="KW-1185">Reference proteome</keyword>
<evidence type="ECO:0000256" key="5">
    <source>
        <dbReference type="ARBA" id="ARBA00023136"/>
    </source>
</evidence>
<dbReference type="Proteomes" id="UP000398389">
    <property type="component" value="Unassembled WGS sequence"/>
</dbReference>
<feature type="region of interest" description="Disordered" evidence="6">
    <location>
        <begin position="601"/>
        <end position="622"/>
    </location>
</feature>
<evidence type="ECO:0000313" key="7">
    <source>
        <dbReference type="EMBL" id="VVT56178.1"/>
    </source>
</evidence>
<dbReference type="InterPro" id="IPR024758">
    <property type="entry name" value="Inp1"/>
</dbReference>
<dbReference type="Pfam" id="PF12634">
    <property type="entry name" value="Inp1"/>
    <property type="match status" value="1"/>
</dbReference>
<gene>
    <name evidence="7" type="ORF">SAPINGB_P004879</name>
</gene>
<feature type="region of interest" description="Disordered" evidence="6">
    <location>
        <begin position="1"/>
        <end position="30"/>
    </location>
</feature>
<dbReference type="GO" id="GO:0005780">
    <property type="term" value="C:extrinsic component of intraperoxisomal membrane"/>
    <property type="evidence" value="ECO:0007669"/>
    <property type="project" value="InterPro"/>
</dbReference>
<feature type="compositionally biased region" description="Polar residues" evidence="6">
    <location>
        <begin position="470"/>
        <end position="493"/>
    </location>
</feature>